<dbReference type="InterPro" id="IPR001810">
    <property type="entry name" value="F-box_dom"/>
</dbReference>
<dbReference type="GeneID" id="93585391"/>
<accession>A0A437ADN7</accession>
<dbReference type="Pfam" id="PF00646">
    <property type="entry name" value="F-box"/>
    <property type="match status" value="1"/>
</dbReference>
<dbReference type="OrthoDB" id="5340535at2759"/>
<dbReference type="EMBL" id="SAEB01000003">
    <property type="protein sequence ID" value="RVD88917.1"/>
    <property type="molecule type" value="Genomic_DNA"/>
</dbReference>
<protein>
    <recommendedName>
        <fullName evidence="1">F-box domain-containing protein</fullName>
    </recommendedName>
</protein>
<dbReference type="InterPro" id="IPR036047">
    <property type="entry name" value="F-box-like_dom_sf"/>
</dbReference>
<keyword evidence="3" id="KW-1185">Reference proteome</keyword>
<dbReference type="PROSITE" id="PS50181">
    <property type="entry name" value="FBOX"/>
    <property type="match status" value="1"/>
</dbReference>
<dbReference type="AlphaFoldDB" id="A0A437ADN7"/>
<dbReference type="VEuPathDB" id="FungiDB:DFL_003080"/>
<dbReference type="Proteomes" id="UP000283090">
    <property type="component" value="Unassembled WGS sequence"/>
</dbReference>
<dbReference type="SUPFAM" id="SSF81383">
    <property type="entry name" value="F-box domain"/>
    <property type="match status" value="1"/>
</dbReference>
<name>A0A437ADN7_ARTFL</name>
<evidence type="ECO:0000259" key="1">
    <source>
        <dbReference type="PROSITE" id="PS50181"/>
    </source>
</evidence>
<organism evidence="2 3">
    <name type="scientific">Arthrobotrys flagrans</name>
    <name type="common">Nematode-trapping fungus</name>
    <name type="synonym">Trichothecium flagrans</name>
    <dbReference type="NCBI Taxonomy" id="97331"/>
    <lineage>
        <taxon>Eukaryota</taxon>
        <taxon>Fungi</taxon>
        <taxon>Dikarya</taxon>
        <taxon>Ascomycota</taxon>
        <taxon>Pezizomycotina</taxon>
        <taxon>Orbiliomycetes</taxon>
        <taxon>Orbiliales</taxon>
        <taxon>Orbiliaceae</taxon>
        <taxon>Arthrobotrys</taxon>
    </lineage>
</organism>
<dbReference type="RefSeq" id="XP_067494461.1">
    <property type="nucleotide sequence ID" value="XM_067631968.1"/>
</dbReference>
<feature type="domain" description="F-box" evidence="1">
    <location>
        <begin position="10"/>
        <end position="59"/>
    </location>
</feature>
<gene>
    <name evidence="2" type="ORF">DFL_003080</name>
</gene>
<proteinExistence type="predicted"/>
<reference evidence="2 3" key="1">
    <citation type="submission" date="2019-01" db="EMBL/GenBank/DDBJ databases">
        <title>Intercellular communication is required for trap formation in the nematode-trapping fungus Duddingtonia flagrans.</title>
        <authorList>
            <person name="Youssar L."/>
            <person name="Wernet V."/>
            <person name="Hensel N."/>
            <person name="Hildebrandt H.-G."/>
            <person name="Fischer R."/>
        </authorList>
    </citation>
    <scope>NUCLEOTIDE SEQUENCE [LARGE SCALE GENOMIC DNA]</scope>
    <source>
        <strain evidence="2 3">CBS H-5679</strain>
    </source>
</reference>
<evidence type="ECO:0000313" key="3">
    <source>
        <dbReference type="Proteomes" id="UP000283090"/>
    </source>
</evidence>
<comment type="caution">
    <text evidence="2">The sequence shown here is derived from an EMBL/GenBank/DDBJ whole genome shotgun (WGS) entry which is preliminary data.</text>
</comment>
<sequence>MTPSHFQKSKPSLTTLPQEILLQIAKQVCILDIFILRRVCRSLYSRLSGADNQPLYFYFLNKPKKKRRLPYFNKSIDYFGIIKSILSGKAEGCGICLRDVKDGGFVAHKGRVFFKRVCGGCARSHFTELYRLESTHPTLNIHPNQRITWSSSNGDHPFDTPSSANTRWITFPRECILNTDLKSIIPSSPSSRNSVGKEAYHARYNKQIHFALQKKEAADIVVSILTEEYERNYGRLHWLKPPHDFEEYIYNSLLWNLRPWLSPHHTSEGKGLPKLKFADRVEELQELYTESEALLDELRIKGLRNACKAVLKQELKIPRKGKDVRKPGRVAPLIRYWISEWLGKRGWKGVPGDGKDLRNCPRGCPFCEDVKVGCTMALTVHVWWRHGGKLDEEWRWIPVEPSV</sequence>
<evidence type="ECO:0000313" key="2">
    <source>
        <dbReference type="EMBL" id="RVD88917.1"/>
    </source>
</evidence>